<evidence type="ECO:0008006" key="4">
    <source>
        <dbReference type="Google" id="ProtNLM"/>
    </source>
</evidence>
<dbReference type="AlphaFoldDB" id="A0A0R0D873"/>
<evidence type="ECO:0000313" key="2">
    <source>
        <dbReference type="EMBL" id="KRG78447.1"/>
    </source>
</evidence>
<organism evidence="2 3">
    <name type="scientific">Stenotrophomonas ginsengisoli</name>
    <dbReference type="NCBI Taxonomy" id="336566"/>
    <lineage>
        <taxon>Bacteria</taxon>
        <taxon>Pseudomonadati</taxon>
        <taxon>Pseudomonadota</taxon>
        <taxon>Gammaproteobacteria</taxon>
        <taxon>Lysobacterales</taxon>
        <taxon>Lysobacteraceae</taxon>
        <taxon>Stenotrophomonas</taxon>
    </lineage>
</organism>
<keyword evidence="3" id="KW-1185">Reference proteome</keyword>
<evidence type="ECO:0000256" key="1">
    <source>
        <dbReference type="SAM" id="SignalP"/>
    </source>
</evidence>
<keyword evidence="1" id="KW-0732">Signal</keyword>
<accession>A0A0R0D873</accession>
<proteinExistence type="predicted"/>
<protein>
    <recommendedName>
        <fullName evidence="4">DUF3828 domain-containing protein</fullName>
    </recommendedName>
</protein>
<dbReference type="Proteomes" id="UP000050956">
    <property type="component" value="Unassembled WGS sequence"/>
</dbReference>
<evidence type="ECO:0000313" key="3">
    <source>
        <dbReference type="Proteomes" id="UP000050956"/>
    </source>
</evidence>
<comment type="caution">
    <text evidence="2">The sequence shown here is derived from an EMBL/GenBank/DDBJ whole genome shotgun (WGS) entry which is preliminary data.</text>
</comment>
<feature type="signal peptide" evidence="1">
    <location>
        <begin position="1"/>
        <end position="20"/>
    </location>
</feature>
<sequence>MAVIKCVMVCLAMLPAVASAWETPLQAVEQFVAWELGGGRLHSDAEGMQQHLHLEPDYEGIGADTVLLSSGHRLGKPRCHGSNCTVVVNYQLPALTGEEELPLGNGPRARNERVSYRILAVDGDWRIDSGSLTDTPIINAQTLAAHTAMLAADDEPADQTQGPANDL</sequence>
<dbReference type="PATRIC" id="fig|336566.3.peg.99"/>
<dbReference type="EMBL" id="LDJM01000010">
    <property type="protein sequence ID" value="KRG78447.1"/>
    <property type="molecule type" value="Genomic_DNA"/>
</dbReference>
<feature type="chain" id="PRO_5006395381" description="DUF3828 domain-containing protein" evidence="1">
    <location>
        <begin position="21"/>
        <end position="167"/>
    </location>
</feature>
<gene>
    <name evidence="2" type="ORF">ABB30_03825</name>
</gene>
<reference evidence="2 3" key="1">
    <citation type="submission" date="2015-05" db="EMBL/GenBank/DDBJ databases">
        <title>Genome sequencing and analysis of members of genus Stenotrophomonas.</title>
        <authorList>
            <person name="Patil P.P."/>
            <person name="Midha S."/>
            <person name="Patil P.B."/>
        </authorList>
    </citation>
    <scope>NUCLEOTIDE SEQUENCE [LARGE SCALE GENOMIC DNA]</scope>
    <source>
        <strain evidence="2 3">DSM 24757</strain>
    </source>
</reference>
<name>A0A0R0D873_9GAMM</name>